<comment type="subcellular location">
    <subcellularLocation>
        <location evidence="1 6">Cell membrane</location>
        <topology evidence="1 6">Multi-pass membrane protein</topology>
    </subcellularLocation>
</comment>
<dbReference type="AlphaFoldDB" id="A0A4Y9AGY9"/>
<keyword evidence="4 6" id="KW-1133">Transmembrane helix</keyword>
<dbReference type="InterPro" id="IPR015414">
    <property type="entry name" value="TMEM64"/>
</dbReference>
<comment type="similarity">
    <text evidence="6">Belongs to the TVP38/TMEM64 family.</text>
</comment>
<feature type="transmembrane region" description="Helical" evidence="6">
    <location>
        <begin position="61"/>
        <end position="80"/>
    </location>
</feature>
<evidence type="ECO:0000256" key="3">
    <source>
        <dbReference type="ARBA" id="ARBA00022692"/>
    </source>
</evidence>
<proteinExistence type="inferred from homology"/>
<reference evidence="8 9" key="1">
    <citation type="submission" date="2019-03" db="EMBL/GenBank/DDBJ databases">
        <title>Genome sequence of Lentibacillus salicampi ATCC BAA-719.</title>
        <authorList>
            <person name="Maclea K.S."/>
            <person name="Simoes Junior M."/>
        </authorList>
    </citation>
    <scope>NUCLEOTIDE SEQUENCE [LARGE SCALE GENOMIC DNA]</scope>
    <source>
        <strain evidence="8 9">ATCC BAA-719</strain>
    </source>
</reference>
<accession>A0A4Y9AGY9</accession>
<dbReference type="Pfam" id="PF09335">
    <property type="entry name" value="VTT_dom"/>
    <property type="match status" value="1"/>
</dbReference>
<evidence type="ECO:0000256" key="1">
    <source>
        <dbReference type="ARBA" id="ARBA00004651"/>
    </source>
</evidence>
<dbReference type="PANTHER" id="PTHR12677:SF49">
    <property type="entry name" value="TVP38_TMEM64 FAMILY MEMBRANE PROTEIN"/>
    <property type="match status" value="1"/>
</dbReference>
<dbReference type="Proteomes" id="UP000298484">
    <property type="component" value="Unassembled WGS sequence"/>
</dbReference>
<dbReference type="InterPro" id="IPR032816">
    <property type="entry name" value="VTT_dom"/>
</dbReference>
<keyword evidence="3 6" id="KW-0812">Transmembrane</keyword>
<dbReference type="OrthoDB" id="371137at2"/>
<dbReference type="PANTHER" id="PTHR12677">
    <property type="entry name" value="GOLGI APPARATUS MEMBRANE PROTEIN TVP38-RELATED"/>
    <property type="match status" value="1"/>
</dbReference>
<comment type="caution">
    <text evidence="8">The sequence shown here is derived from an EMBL/GenBank/DDBJ whole genome shotgun (WGS) entry which is preliminary data.</text>
</comment>
<keyword evidence="5 6" id="KW-0472">Membrane</keyword>
<feature type="transmembrane region" description="Helical" evidence="6">
    <location>
        <begin position="179"/>
        <end position="200"/>
    </location>
</feature>
<name>A0A4Y9AGY9_9BACI</name>
<organism evidence="8 9">
    <name type="scientific">Lentibacillus salicampi</name>
    <dbReference type="NCBI Taxonomy" id="175306"/>
    <lineage>
        <taxon>Bacteria</taxon>
        <taxon>Bacillati</taxon>
        <taxon>Bacillota</taxon>
        <taxon>Bacilli</taxon>
        <taxon>Bacillales</taxon>
        <taxon>Bacillaceae</taxon>
        <taxon>Lentibacillus</taxon>
    </lineage>
</organism>
<keyword evidence="2 6" id="KW-1003">Cell membrane</keyword>
<evidence type="ECO:0000256" key="4">
    <source>
        <dbReference type="ARBA" id="ARBA00022989"/>
    </source>
</evidence>
<feature type="transmembrane region" description="Helical" evidence="6">
    <location>
        <begin position="150"/>
        <end position="172"/>
    </location>
</feature>
<evidence type="ECO:0000313" key="9">
    <source>
        <dbReference type="Proteomes" id="UP000298484"/>
    </source>
</evidence>
<evidence type="ECO:0000313" key="8">
    <source>
        <dbReference type="EMBL" id="TFJ94357.1"/>
    </source>
</evidence>
<evidence type="ECO:0000256" key="6">
    <source>
        <dbReference type="RuleBase" id="RU366058"/>
    </source>
</evidence>
<feature type="transmembrane region" description="Helical" evidence="6">
    <location>
        <begin position="92"/>
        <end position="116"/>
    </location>
</feature>
<dbReference type="EMBL" id="SRHY01000001">
    <property type="protein sequence ID" value="TFJ94357.1"/>
    <property type="molecule type" value="Genomic_DNA"/>
</dbReference>
<feature type="transmembrane region" description="Helical" evidence="6">
    <location>
        <begin position="21"/>
        <end position="41"/>
    </location>
</feature>
<gene>
    <name evidence="8" type="ORF">E4U82_00100</name>
</gene>
<evidence type="ECO:0000256" key="5">
    <source>
        <dbReference type="ARBA" id="ARBA00023136"/>
    </source>
</evidence>
<protein>
    <recommendedName>
        <fullName evidence="6">TVP38/TMEM64 family membrane protein</fullName>
    </recommendedName>
</protein>
<keyword evidence="9" id="KW-1185">Reference proteome</keyword>
<dbReference type="GO" id="GO:0005886">
    <property type="term" value="C:plasma membrane"/>
    <property type="evidence" value="ECO:0007669"/>
    <property type="project" value="UniProtKB-SubCell"/>
</dbReference>
<feature type="domain" description="VTT" evidence="7">
    <location>
        <begin position="80"/>
        <end position="197"/>
    </location>
</feature>
<sequence length="212" mass="23991">METGVGMSHLKETLIRYQKPIIRITGIIGILLLIVFAVFIIKSGFFNDPDQVRIWIEGFGSIAPLAFLGITFVQVVIPVLPGNVSTVAGVMLFGIGLGSVLNIVGIFIGSLANFLLARKFGRGFASYFVKQETYDKYIGWVNKGKRFERFFWISMIFPGFPDDFICLIAGLTKMTLKKFVFYFLLCKPITLFIYTLFPLYGMHLLYDVFQSF</sequence>
<evidence type="ECO:0000259" key="7">
    <source>
        <dbReference type="Pfam" id="PF09335"/>
    </source>
</evidence>
<evidence type="ECO:0000256" key="2">
    <source>
        <dbReference type="ARBA" id="ARBA00022475"/>
    </source>
</evidence>